<feature type="domain" description="Plastocyanin-like" evidence="7">
    <location>
        <begin position="59"/>
        <end position="159"/>
    </location>
</feature>
<dbReference type="Gene3D" id="2.60.40.420">
    <property type="entry name" value="Cupredoxins - blue copper proteins"/>
    <property type="match status" value="3"/>
</dbReference>
<dbReference type="EMBL" id="LUFC02000357">
    <property type="protein sequence ID" value="KAF4498252.1"/>
    <property type="molecule type" value="Genomic_DNA"/>
</dbReference>
<evidence type="ECO:0000313" key="8">
    <source>
        <dbReference type="EMBL" id="KAF4498252.1"/>
    </source>
</evidence>
<dbReference type="CDD" id="cd13854">
    <property type="entry name" value="CuRO_1_MaLCC_like"/>
    <property type="match status" value="1"/>
</dbReference>
<dbReference type="CDD" id="cd13880">
    <property type="entry name" value="CuRO_2_MaLCC_like"/>
    <property type="match status" value="1"/>
</dbReference>
<dbReference type="InterPro" id="IPR011707">
    <property type="entry name" value="Cu-oxidase-like_N"/>
</dbReference>
<accession>A0A9P5B918</accession>
<gene>
    <name evidence="8" type="ORF">FAGAP_5584</name>
</gene>
<evidence type="ECO:0000259" key="7">
    <source>
        <dbReference type="Pfam" id="PF07732"/>
    </source>
</evidence>
<dbReference type="InterPro" id="IPR045087">
    <property type="entry name" value="Cu-oxidase_fam"/>
</dbReference>
<evidence type="ECO:0000256" key="4">
    <source>
        <dbReference type="ARBA" id="ARBA00023008"/>
    </source>
</evidence>
<dbReference type="AlphaFoldDB" id="A0A9P5B918"/>
<evidence type="ECO:0000256" key="2">
    <source>
        <dbReference type="ARBA" id="ARBA00022723"/>
    </source>
</evidence>
<evidence type="ECO:0000256" key="1">
    <source>
        <dbReference type="ARBA" id="ARBA00010609"/>
    </source>
</evidence>
<evidence type="ECO:0000313" key="9">
    <source>
        <dbReference type="Proteomes" id="UP000737391"/>
    </source>
</evidence>
<dbReference type="GO" id="GO:0016491">
    <property type="term" value="F:oxidoreductase activity"/>
    <property type="evidence" value="ECO:0007669"/>
    <property type="project" value="UniProtKB-KW"/>
</dbReference>
<dbReference type="FunFam" id="2.60.40.420:FF:000021">
    <property type="entry name" value="Extracellular dihydrogeodin oxidase/laccase"/>
    <property type="match status" value="1"/>
</dbReference>
<evidence type="ECO:0000256" key="3">
    <source>
        <dbReference type="ARBA" id="ARBA00023002"/>
    </source>
</evidence>
<comment type="similarity">
    <text evidence="1">Belongs to the multicopper oxidase family.</text>
</comment>
<dbReference type="Pfam" id="PF07731">
    <property type="entry name" value="Cu-oxidase_2"/>
    <property type="match status" value="1"/>
</dbReference>
<comment type="caution">
    <text evidence="8">The sequence shown here is derived from an EMBL/GenBank/DDBJ whole genome shotgun (WGS) entry which is preliminary data.</text>
</comment>
<reference evidence="8" key="1">
    <citation type="submission" date="2020-01" db="EMBL/GenBank/DDBJ databases">
        <title>Identification and distribution of gene clusters putatively required for synthesis of sphingolipid metabolism inhibitors in phylogenetically diverse species of the filamentous fungus Fusarium.</title>
        <authorList>
            <person name="Kim H.-S."/>
            <person name="Busman M."/>
            <person name="Brown D.W."/>
            <person name="Divon H."/>
            <person name="Uhlig S."/>
            <person name="Proctor R.H."/>
        </authorList>
    </citation>
    <scope>NUCLEOTIDE SEQUENCE</scope>
    <source>
        <strain evidence="8">NRRL 31653</strain>
    </source>
</reference>
<keyword evidence="4" id="KW-0186">Copper</keyword>
<feature type="domain" description="Plastocyanin-like" evidence="5">
    <location>
        <begin position="170"/>
        <end position="306"/>
    </location>
</feature>
<dbReference type="SUPFAM" id="SSF49503">
    <property type="entry name" value="Cupredoxins"/>
    <property type="match status" value="3"/>
</dbReference>
<dbReference type="InterPro" id="IPR001117">
    <property type="entry name" value="Cu-oxidase_2nd"/>
</dbReference>
<feature type="domain" description="Plastocyanin-like" evidence="6">
    <location>
        <begin position="436"/>
        <end position="541"/>
    </location>
</feature>
<dbReference type="Pfam" id="PF07732">
    <property type="entry name" value="Cu-oxidase_3"/>
    <property type="match status" value="1"/>
</dbReference>
<name>A0A9P5B918_9HYPO</name>
<dbReference type="PANTHER" id="PTHR11709">
    <property type="entry name" value="MULTI-COPPER OXIDASE"/>
    <property type="match status" value="1"/>
</dbReference>
<dbReference type="Pfam" id="PF00394">
    <property type="entry name" value="Cu-oxidase"/>
    <property type="match status" value="1"/>
</dbReference>
<keyword evidence="9" id="KW-1185">Reference proteome</keyword>
<dbReference type="InterPro" id="IPR008972">
    <property type="entry name" value="Cupredoxin"/>
</dbReference>
<proteinExistence type="inferred from homology"/>
<keyword evidence="3" id="KW-0560">Oxidoreductase</keyword>
<evidence type="ECO:0000259" key="5">
    <source>
        <dbReference type="Pfam" id="PF00394"/>
    </source>
</evidence>
<dbReference type="CDD" id="cd13901">
    <property type="entry name" value="CuRO_3_MaLCC_like"/>
    <property type="match status" value="1"/>
</dbReference>
<dbReference type="PANTHER" id="PTHR11709:SF71">
    <property type="entry name" value="OXIDOREDUCTASE TPCJ"/>
    <property type="match status" value="1"/>
</dbReference>
<dbReference type="GO" id="GO:0005507">
    <property type="term" value="F:copper ion binding"/>
    <property type="evidence" value="ECO:0007669"/>
    <property type="project" value="InterPro"/>
</dbReference>
<keyword evidence="2" id="KW-0479">Metal-binding</keyword>
<evidence type="ECO:0000259" key="6">
    <source>
        <dbReference type="Pfam" id="PF07731"/>
    </source>
</evidence>
<protein>
    <submittedName>
        <fullName evidence="8">Laccase 2</fullName>
    </submittedName>
</protein>
<dbReference type="InterPro" id="IPR011706">
    <property type="entry name" value="Cu-oxidase_C"/>
</dbReference>
<dbReference type="OrthoDB" id="2121828at2759"/>
<organism evidence="8 9">
    <name type="scientific">Fusarium agapanthi</name>
    <dbReference type="NCBI Taxonomy" id="1803897"/>
    <lineage>
        <taxon>Eukaryota</taxon>
        <taxon>Fungi</taxon>
        <taxon>Dikarya</taxon>
        <taxon>Ascomycota</taxon>
        <taxon>Pezizomycotina</taxon>
        <taxon>Sordariomycetes</taxon>
        <taxon>Hypocreomycetidae</taxon>
        <taxon>Hypocreales</taxon>
        <taxon>Nectriaceae</taxon>
        <taxon>Fusarium</taxon>
        <taxon>Fusarium fujikuroi species complex</taxon>
    </lineage>
</organism>
<dbReference type="FunFam" id="2.60.40.420:FF:000045">
    <property type="entry name" value="Laccase 2"/>
    <property type="match status" value="1"/>
</dbReference>
<dbReference type="Proteomes" id="UP000737391">
    <property type="component" value="Unassembled WGS sequence"/>
</dbReference>
<sequence length="552" mass="62515">MAIGFDQVVKWLVTYSKLGGKRPIDTDYETMYPPGVLREYWLVVDNKTTNGDGIDNPYGKVFNQTYPGPWIKACWGDLIRVHVTNKLRYNGTTVHWHGIRQNGTMEMDGVNGVTQCPIAPNDTFTCEFRALQYGSSWYHSHYSLQYADGLAGPITIFGPSSGHYDEAKDPILITDWNHRSAFQEWERELRGIPTRPEMNSILMNGVGNFAGKTGSEGLLCDAYSTNRAKKYLLRIINTSVDTTFLFGIDNHYFEVMSSDFVPIYPYTVDHILVGIGQRYHVVLHAKPRNDTKFPASDNGNYWIRTVAADGCKGFEDGNEPDERQGILRYEPVSTEVPQTWRDNWTKDCTDEKYENLQPMLPWSIPPVKLDERDRSKDLELGIEKVKDGPHAGDKFSWWAFGERPLWLDFSKPTITLLEETKEWPDDYVIVPAENRDGRVYLVITAPSLDRIGTNKTFKSLAHPLHLHGHDFALLSQGTNSSQINDPNNPVTLKFDNPPRRDVALIPAGGYLIVAFKADNPGSWLFHCHIAWHASSGTILTALRRVTDVRAGS</sequence>